<evidence type="ECO:0000313" key="16">
    <source>
        <dbReference type="Proteomes" id="UP000734854"/>
    </source>
</evidence>
<keyword evidence="16" id="KW-1185">Reference proteome</keyword>
<keyword evidence="8 13" id="KW-0560">Oxidoreductase</keyword>
<dbReference type="Gene3D" id="1.10.630.10">
    <property type="entry name" value="Cytochrome P450"/>
    <property type="match status" value="2"/>
</dbReference>
<evidence type="ECO:0000256" key="7">
    <source>
        <dbReference type="ARBA" id="ARBA00022989"/>
    </source>
</evidence>
<dbReference type="InterPro" id="IPR002401">
    <property type="entry name" value="Cyt_P450_E_grp-I"/>
</dbReference>
<dbReference type="PRINTS" id="PR00463">
    <property type="entry name" value="EP450I"/>
</dbReference>
<evidence type="ECO:0000256" key="6">
    <source>
        <dbReference type="ARBA" id="ARBA00022723"/>
    </source>
</evidence>
<dbReference type="InterPro" id="IPR036396">
    <property type="entry name" value="Cyt_P450_sf"/>
</dbReference>
<dbReference type="InterPro" id="IPR001128">
    <property type="entry name" value="Cyt_P450"/>
</dbReference>
<dbReference type="CDD" id="cd11072">
    <property type="entry name" value="CYP71-like"/>
    <property type="match status" value="1"/>
</dbReference>
<name>A0A8J5LXD9_ZINOF</name>
<dbReference type="GO" id="GO:0005506">
    <property type="term" value="F:iron ion binding"/>
    <property type="evidence" value="ECO:0007669"/>
    <property type="project" value="InterPro"/>
</dbReference>
<dbReference type="EMBL" id="JACMSC010000001">
    <property type="protein sequence ID" value="KAG6539253.1"/>
    <property type="molecule type" value="Genomic_DNA"/>
</dbReference>
<gene>
    <name evidence="15" type="ORF">ZIOFF_004415</name>
</gene>
<dbReference type="GO" id="GO:0004497">
    <property type="term" value="F:monooxygenase activity"/>
    <property type="evidence" value="ECO:0007669"/>
    <property type="project" value="UniProtKB-KW"/>
</dbReference>
<evidence type="ECO:0000256" key="9">
    <source>
        <dbReference type="ARBA" id="ARBA00023004"/>
    </source>
</evidence>
<accession>A0A8J5LXD9</accession>
<protein>
    <recommendedName>
        <fullName evidence="17">Cytochrome P450</fullName>
    </recommendedName>
</protein>
<evidence type="ECO:0000256" key="4">
    <source>
        <dbReference type="ARBA" id="ARBA00022617"/>
    </source>
</evidence>
<evidence type="ECO:0000256" key="2">
    <source>
        <dbReference type="ARBA" id="ARBA00004167"/>
    </source>
</evidence>
<keyword evidence="9 12" id="KW-0408">Iron</keyword>
<evidence type="ECO:0000256" key="13">
    <source>
        <dbReference type="RuleBase" id="RU000461"/>
    </source>
</evidence>
<comment type="similarity">
    <text evidence="3 13">Belongs to the cytochrome P450 family.</text>
</comment>
<reference evidence="15 16" key="1">
    <citation type="submission" date="2020-08" db="EMBL/GenBank/DDBJ databases">
        <title>Plant Genome Project.</title>
        <authorList>
            <person name="Zhang R.-G."/>
        </authorList>
    </citation>
    <scope>NUCLEOTIDE SEQUENCE [LARGE SCALE GENOMIC DNA]</scope>
    <source>
        <tissue evidence="15">Rhizome</tissue>
    </source>
</reference>
<evidence type="ECO:0000256" key="11">
    <source>
        <dbReference type="ARBA" id="ARBA00023136"/>
    </source>
</evidence>
<dbReference type="AlphaFoldDB" id="A0A8J5LXD9"/>
<sequence length="611" mass="68424">MGYRVPAGALVLINAFALARDESYWDSDAESFKPERFENGSVDFRGFNLEFLPFGVGRRICPGMTFGLSAVEVGLAHLLFHFDWKLPHGMKTGDLDMMEISGTSAPSKTPLVLAMEVAFSSLSLLLSFFVVIFFIVRSRGKGGDDAPLPTGPRAYPLIGNVHLLAGGVPHHTLADLVREHAKGPLMRLRLGQVDCFVASTREAAQEIAKHQDLNFAYRPKMTFGQFFAYGNRNVSLSPYGDYWKQLRKIYAMEMMSPARVKSFFSTREVEYRTLVRDISVAGASGQTPINISAMLISTVSTIIVKCAFGNKGEKLQRQFLSLVKETLSLITSFAVADMFPSLGFVDSLTGLTYRLGRVHQKLDRMFNEIIALHEDVEDEKQDLIDVLLQLRDQGEDITLESIKAIILEVFLAGSETTSTTIEWAMSEMIRKPETLEKAQKEVRQVLDGRTKITEKDLEKLTYLKMAIKETLRLHPSVPLLLRECQETCLVLGYKVPAGTRVIINGYGLGRDERYWVDAEDFRPERFADGSLDYKGNNFEYLPFGSGRRVCPGMNFGSASVEIALTHLLYYFDWKLPKGMKPEDVDMRETAGIATQRLSPLFMIATPAVPLP</sequence>
<keyword evidence="5 14" id="KW-0812">Transmembrane</keyword>
<comment type="caution">
    <text evidence="15">The sequence shown here is derived from an EMBL/GenBank/DDBJ whole genome shotgun (WGS) entry which is preliminary data.</text>
</comment>
<dbReference type="PANTHER" id="PTHR47953:SF19">
    <property type="entry name" value="OS06G0641600 PROTEIN"/>
    <property type="match status" value="1"/>
</dbReference>
<evidence type="ECO:0000313" key="15">
    <source>
        <dbReference type="EMBL" id="KAG6539253.1"/>
    </source>
</evidence>
<evidence type="ECO:0000256" key="12">
    <source>
        <dbReference type="PIRSR" id="PIRSR602401-1"/>
    </source>
</evidence>
<dbReference type="PRINTS" id="PR00385">
    <property type="entry name" value="P450"/>
</dbReference>
<dbReference type="Proteomes" id="UP000734854">
    <property type="component" value="Unassembled WGS sequence"/>
</dbReference>
<dbReference type="InterPro" id="IPR017972">
    <property type="entry name" value="Cyt_P450_CS"/>
</dbReference>
<evidence type="ECO:0000256" key="14">
    <source>
        <dbReference type="SAM" id="Phobius"/>
    </source>
</evidence>
<dbReference type="PANTHER" id="PTHR47953">
    <property type="entry name" value="OS08G0105600 PROTEIN"/>
    <property type="match status" value="1"/>
</dbReference>
<dbReference type="Pfam" id="PF00067">
    <property type="entry name" value="p450"/>
    <property type="match status" value="2"/>
</dbReference>
<dbReference type="GO" id="GO:0020037">
    <property type="term" value="F:heme binding"/>
    <property type="evidence" value="ECO:0007669"/>
    <property type="project" value="InterPro"/>
</dbReference>
<dbReference type="PROSITE" id="PS00086">
    <property type="entry name" value="CYTOCHROME_P450"/>
    <property type="match status" value="2"/>
</dbReference>
<feature type="binding site" description="axial binding residue" evidence="12">
    <location>
        <position position="550"/>
    </location>
    <ligand>
        <name>heme</name>
        <dbReference type="ChEBI" id="CHEBI:30413"/>
    </ligand>
    <ligandPart>
        <name>Fe</name>
        <dbReference type="ChEBI" id="CHEBI:18248"/>
    </ligandPart>
</feature>
<evidence type="ECO:0000256" key="3">
    <source>
        <dbReference type="ARBA" id="ARBA00010617"/>
    </source>
</evidence>
<evidence type="ECO:0000256" key="5">
    <source>
        <dbReference type="ARBA" id="ARBA00022692"/>
    </source>
</evidence>
<comment type="subcellular location">
    <subcellularLocation>
        <location evidence="2">Membrane</location>
        <topology evidence="2">Single-pass membrane protein</topology>
    </subcellularLocation>
</comment>
<comment type="cofactor">
    <cofactor evidence="1 12">
        <name>heme</name>
        <dbReference type="ChEBI" id="CHEBI:30413"/>
    </cofactor>
</comment>
<keyword evidence="10 13" id="KW-0503">Monooxygenase</keyword>
<dbReference type="InterPro" id="IPR052306">
    <property type="entry name" value="CYP450_71D"/>
</dbReference>
<keyword evidence="4 12" id="KW-0349">Heme</keyword>
<evidence type="ECO:0000256" key="8">
    <source>
        <dbReference type="ARBA" id="ARBA00023002"/>
    </source>
</evidence>
<dbReference type="GO" id="GO:0016705">
    <property type="term" value="F:oxidoreductase activity, acting on paired donors, with incorporation or reduction of molecular oxygen"/>
    <property type="evidence" value="ECO:0007669"/>
    <property type="project" value="InterPro"/>
</dbReference>
<keyword evidence="7 14" id="KW-1133">Transmembrane helix</keyword>
<dbReference type="GO" id="GO:0016020">
    <property type="term" value="C:membrane"/>
    <property type="evidence" value="ECO:0007669"/>
    <property type="project" value="UniProtKB-SubCell"/>
</dbReference>
<dbReference type="SUPFAM" id="SSF48264">
    <property type="entry name" value="Cytochrome P450"/>
    <property type="match status" value="2"/>
</dbReference>
<keyword evidence="11 14" id="KW-0472">Membrane</keyword>
<feature type="transmembrane region" description="Helical" evidence="14">
    <location>
        <begin position="117"/>
        <end position="136"/>
    </location>
</feature>
<keyword evidence="6 12" id="KW-0479">Metal-binding</keyword>
<organism evidence="15 16">
    <name type="scientific">Zingiber officinale</name>
    <name type="common">Ginger</name>
    <name type="synonym">Amomum zingiber</name>
    <dbReference type="NCBI Taxonomy" id="94328"/>
    <lineage>
        <taxon>Eukaryota</taxon>
        <taxon>Viridiplantae</taxon>
        <taxon>Streptophyta</taxon>
        <taxon>Embryophyta</taxon>
        <taxon>Tracheophyta</taxon>
        <taxon>Spermatophyta</taxon>
        <taxon>Magnoliopsida</taxon>
        <taxon>Liliopsida</taxon>
        <taxon>Zingiberales</taxon>
        <taxon>Zingiberaceae</taxon>
        <taxon>Zingiber</taxon>
    </lineage>
</organism>
<evidence type="ECO:0000256" key="10">
    <source>
        <dbReference type="ARBA" id="ARBA00023033"/>
    </source>
</evidence>
<evidence type="ECO:0008006" key="17">
    <source>
        <dbReference type="Google" id="ProtNLM"/>
    </source>
</evidence>
<proteinExistence type="inferred from homology"/>
<dbReference type="FunFam" id="1.10.630.10:FF:000043">
    <property type="entry name" value="Cytochrome P450 99A2"/>
    <property type="match status" value="1"/>
</dbReference>
<evidence type="ECO:0000256" key="1">
    <source>
        <dbReference type="ARBA" id="ARBA00001971"/>
    </source>
</evidence>